<evidence type="ECO:0000313" key="1">
    <source>
        <dbReference type="EMBL" id="OMO91650.1"/>
    </source>
</evidence>
<keyword evidence="2" id="KW-1185">Reference proteome</keyword>
<organism evidence="1 2">
    <name type="scientific">Corchorus olitorius</name>
    <dbReference type="NCBI Taxonomy" id="93759"/>
    <lineage>
        <taxon>Eukaryota</taxon>
        <taxon>Viridiplantae</taxon>
        <taxon>Streptophyta</taxon>
        <taxon>Embryophyta</taxon>
        <taxon>Tracheophyta</taxon>
        <taxon>Spermatophyta</taxon>
        <taxon>Magnoliopsida</taxon>
        <taxon>eudicotyledons</taxon>
        <taxon>Gunneridae</taxon>
        <taxon>Pentapetalae</taxon>
        <taxon>rosids</taxon>
        <taxon>malvids</taxon>
        <taxon>Malvales</taxon>
        <taxon>Malvaceae</taxon>
        <taxon>Grewioideae</taxon>
        <taxon>Apeibeae</taxon>
        <taxon>Corchorus</taxon>
    </lineage>
</organism>
<accession>A0A1R3JA25</accession>
<comment type="caution">
    <text evidence="1">The sequence shown here is derived from an EMBL/GenBank/DDBJ whole genome shotgun (WGS) entry which is preliminary data.</text>
</comment>
<gene>
    <name evidence="1" type="ORF">COLO4_18194</name>
</gene>
<evidence type="ECO:0000313" key="2">
    <source>
        <dbReference type="Proteomes" id="UP000187203"/>
    </source>
</evidence>
<sequence>MGHGQDKVGTESWKYGVGRSDQSSYFVNIAIMKIYMTLPR</sequence>
<dbReference type="EMBL" id="AWUE01016435">
    <property type="protein sequence ID" value="OMO91650.1"/>
    <property type="molecule type" value="Genomic_DNA"/>
</dbReference>
<reference evidence="2" key="1">
    <citation type="submission" date="2013-09" db="EMBL/GenBank/DDBJ databases">
        <title>Corchorus olitorius genome sequencing.</title>
        <authorList>
            <person name="Alam M."/>
            <person name="Haque M.S."/>
            <person name="Islam M.S."/>
            <person name="Emdad E.M."/>
            <person name="Islam M.M."/>
            <person name="Ahmed B."/>
            <person name="Halim A."/>
            <person name="Hossen Q.M.M."/>
            <person name="Hossain M.Z."/>
            <person name="Ahmed R."/>
            <person name="Khan M.M."/>
            <person name="Islam R."/>
            <person name="Rashid M.M."/>
            <person name="Khan S.A."/>
            <person name="Rahman M.S."/>
            <person name="Alam M."/>
            <person name="Yahiya A.S."/>
            <person name="Khan M.S."/>
            <person name="Azam M.S."/>
            <person name="Haque T."/>
            <person name="Lashkar M.Z.H."/>
            <person name="Akhand A.I."/>
            <person name="Morshed G."/>
            <person name="Roy S."/>
            <person name="Uddin K.S."/>
            <person name="Rabeya T."/>
            <person name="Hossain A.S."/>
            <person name="Chowdhury A."/>
            <person name="Snigdha A.R."/>
            <person name="Mortoza M.S."/>
            <person name="Matin S.A."/>
            <person name="Hoque S.M.E."/>
            <person name="Islam M.K."/>
            <person name="Roy D.K."/>
            <person name="Haider R."/>
            <person name="Moosa M.M."/>
            <person name="Elias S.M."/>
            <person name="Hasan A.M."/>
            <person name="Jahan S."/>
            <person name="Shafiuddin M."/>
            <person name="Mahmood N."/>
            <person name="Shommy N.S."/>
        </authorList>
    </citation>
    <scope>NUCLEOTIDE SEQUENCE [LARGE SCALE GENOMIC DNA]</scope>
    <source>
        <strain evidence="2">cv. O-4</strain>
    </source>
</reference>
<proteinExistence type="predicted"/>
<dbReference type="AlphaFoldDB" id="A0A1R3JA25"/>
<dbReference type="Proteomes" id="UP000187203">
    <property type="component" value="Unassembled WGS sequence"/>
</dbReference>
<protein>
    <submittedName>
        <fullName evidence="1">Uncharacterized protein</fullName>
    </submittedName>
</protein>
<name>A0A1R3JA25_9ROSI</name>